<organism evidence="3 4">
    <name type="scientific">Oceaniferula marina</name>
    <dbReference type="NCBI Taxonomy" id="2748318"/>
    <lineage>
        <taxon>Bacteria</taxon>
        <taxon>Pseudomonadati</taxon>
        <taxon>Verrucomicrobiota</taxon>
        <taxon>Verrucomicrobiia</taxon>
        <taxon>Verrucomicrobiales</taxon>
        <taxon>Verrucomicrobiaceae</taxon>
        <taxon>Oceaniferula</taxon>
    </lineage>
</organism>
<sequence length="249" mass="25328">MNSKYHLLKSGAFAGAALAYSAVSATAASTVTGQLVNVDFDGTGGIGAAPTPRTFDGDLANGPATADSINWVDGTAGNDTWNGTVDATSGSLNSLLDSTGGTTSVNVSWSGFNFTYNNYGNNRLGNTKTNGPNGDGFFTSNNNTSIGSVTISGLTVGGLYNLTVIGAGDATDVDVNGTTLSMETWNSTSNPSQFVTFNNVTATGGEITYTVFGPNSDATGGFQINVVPEPSSISLLGLGVLGFALRRKR</sequence>
<dbReference type="RefSeq" id="WP_178932249.1">
    <property type="nucleotide sequence ID" value="NZ_JACBAZ010000003.1"/>
</dbReference>
<reference evidence="3 4" key="1">
    <citation type="submission" date="2020-07" db="EMBL/GenBank/DDBJ databases">
        <title>Roseicoccus Jingziensis gen. nov., sp. nov., isolated from coastal seawater.</title>
        <authorList>
            <person name="Feng X."/>
        </authorList>
    </citation>
    <scope>NUCLEOTIDE SEQUENCE [LARGE SCALE GENOMIC DNA]</scope>
    <source>
        <strain evidence="3 4">N1E253</strain>
    </source>
</reference>
<dbReference type="InterPro" id="IPR013424">
    <property type="entry name" value="Ice-binding_C"/>
</dbReference>
<feature type="signal peptide" evidence="1">
    <location>
        <begin position="1"/>
        <end position="27"/>
    </location>
</feature>
<evidence type="ECO:0000259" key="2">
    <source>
        <dbReference type="Pfam" id="PF07589"/>
    </source>
</evidence>
<evidence type="ECO:0000313" key="3">
    <source>
        <dbReference type="EMBL" id="NWK55704.1"/>
    </source>
</evidence>
<gene>
    <name evidence="3" type="ORF">HW115_08785</name>
</gene>
<comment type="caution">
    <text evidence="3">The sequence shown here is derived from an EMBL/GenBank/DDBJ whole genome shotgun (WGS) entry which is preliminary data.</text>
</comment>
<name>A0A851GNJ2_9BACT</name>
<evidence type="ECO:0000256" key="1">
    <source>
        <dbReference type="SAM" id="SignalP"/>
    </source>
</evidence>
<proteinExistence type="predicted"/>
<dbReference type="NCBIfam" id="TIGR02595">
    <property type="entry name" value="PEP_CTERM"/>
    <property type="match status" value="1"/>
</dbReference>
<keyword evidence="4" id="KW-1185">Reference proteome</keyword>
<dbReference type="Proteomes" id="UP000557872">
    <property type="component" value="Unassembled WGS sequence"/>
</dbReference>
<keyword evidence="1" id="KW-0732">Signal</keyword>
<dbReference type="AlphaFoldDB" id="A0A851GNJ2"/>
<feature type="domain" description="Ice-binding protein C-terminal" evidence="2">
    <location>
        <begin position="227"/>
        <end position="248"/>
    </location>
</feature>
<dbReference type="Pfam" id="PF07589">
    <property type="entry name" value="PEP-CTERM"/>
    <property type="match status" value="1"/>
</dbReference>
<feature type="chain" id="PRO_5032584824" evidence="1">
    <location>
        <begin position="28"/>
        <end position="249"/>
    </location>
</feature>
<dbReference type="EMBL" id="JACBAZ010000003">
    <property type="protein sequence ID" value="NWK55704.1"/>
    <property type="molecule type" value="Genomic_DNA"/>
</dbReference>
<accession>A0A851GNJ2</accession>
<protein>
    <submittedName>
        <fullName evidence="3">PEP-CTERM sorting domain-containing protein</fullName>
    </submittedName>
</protein>
<evidence type="ECO:0000313" key="4">
    <source>
        <dbReference type="Proteomes" id="UP000557872"/>
    </source>
</evidence>